<evidence type="ECO:0000256" key="1">
    <source>
        <dbReference type="SAM" id="Coils"/>
    </source>
</evidence>
<name>A0A6C0J6W2_9ZZZZ</name>
<protein>
    <submittedName>
        <fullName evidence="2">Uncharacterized protein</fullName>
    </submittedName>
</protein>
<accession>A0A6C0J6W2</accession>
<dbReference type="EMBL" id="MN740340">
    <property type="protein sequence ID" value="QHU01399.1"/>
    <property type="molecule type" value="Genomic_DNA"/>
</dbReference>
<feature type="coiled-coil region" evidence="1">
    <location>
        <begin position="317"/>
        <end position="415"/>
    </location>
</feature>
<proteinExistence type="predicted"/>
<dbReference type="AlphaFoldDB" id="A0A6C0J6W2"/>
<reference evidence="2" key="1">
    <citation type="journal article" date="2020" name="Nature">
        <title>Giant virus diversity and host interactions through global metagenomics.</title>
        <authorList>
            <person name="Schulz F."/>
            <person name="Roux S."/>
            <person name="Paez-Espino D."/>
            <person name="Jungbluth S."/>
            <person name="Walsh D.A."/>
            <person name="Denef V.J."/>
            <person name="McMahon K.D."/>
            <person name="Konstantinidis K.T."/>
            <person name="Eloe-Fadrosh E.A."/>
            <person name="Kyrpides N.C."/>
            <person name="Woyke T."/>
        </authorList>
    </citation>
    <scope>NUCLEOTIDE SEQUENCE</scope>
    <source>
        <strain evidence="2">GVMAG-M-3300025860-25</strain>
    </source>
</reference>
<sequence>MNLFHEIITLRKLVDKQLSYETQSLIQFKNEIKFSIGKIPLELNERIKLSQKNLNYFYTNVEIEDLDIPKNVEIEDLDIPKNVEIEDLDIPKNVEIEDLDIPKNVEIEDLDIPKNVEIDLDIPKNKPFNYYYSICNDIQDIAFLLLFTKNLDIDSYTYILNNKEFDTMIKWFEQIYSIIISKITNKYYINNLDNEKQSIFNNLSQILNINDLFKNDSKYIYEKFLKYLKQFEDPMFLKKINIIEDKNNDLLKQTDYIQNKKNHLLDLYNSKKLIQDNIDKKEKEKEIGKKNKKKYNVIKKFNKFLTADSHNISKTILEEKKQKLISLHNNITNLELSINKKELNELYKERDILKTKIKVLDKKEKYKQKLDEIIQTIETIEEDLEFEDMLSKNKMVLLQEEFVLLQEEIVLLQEEIKILDVGQNNILQEFELNFKETNHQSIIDLEIQKCNQLNLEIKNTKEIISIEKHNNYKNNLKLKNDKVKFLKKNVDKVIDYNNKDAIKDLIDKYLNILKMEEINRTKFIDEINNLDFNKLYKIIDTIGIPKQNFKLIDTYFSKTYLKELQDIILWKANIEIQKKLKIKINKISDKDANNSLFYYIRENINGMDKINLIRKLDSIKIKDKHKIKILFSRLKCANLNKNKLELMLISLNEIEIELKILNKFTYD</sequence>
<keyword evidence="1" id="KW-0175">Coiled coil</keyword>
<organism evidence="2">
    <name type="scientific">viral metagenome</name>
    <dbReference type="NCBI Taxonomy" id="1070528"/>
    <lineage>
        <taxon>unclassified sequences</taxon>
        <taxon>metagenomes</taxon>
        <taxon>organismal metagenomes</taxon>
    </lineage>
</organism>
<evidence type="ECO:0000313" key="2">
    <source>
        <dbReference type="EMBL" id="QHU01399.1"/>
    </source>
</evidence>